<keyword evidence="1" id="KW-0479">Metal-binding</keyword>
<keyword evidence="7" id="KW-1185">Reference proteome</keyword>
<dbReference type="PANTHER" id="PTHR10209">
    <property type="entry name" value="OXIDOREDUCTASE, 2OG-FE II OXYGENASE FAMILY PROTEIN"/>
    <property type="match status" value="1"/>
</dbReference>
<evidence type="ECO:0000313" key="6">
    <source>
        <dbReference type="EMBL" id="MBW0134861.1"/>
    </source>
</evidence>
<evidence type="ECO:0000256" key="2">
    <source>
        <dbReference type="ARBA" id="ARBA00023002"/>
    </source>
</evidence>
<dbReference type="RefSeq" id="WP_226363889.1">
    <property type="nucleotide sequence ID" value="NZ_JADQDJ010000016.1"/>
</dbReference>
<dbReference type="Pfam" id="PF14226">
    <property type="entry name" value="DIOX_N"/>
    <property type="match status" value="1"/>
</dbReference>
<dbReference type="PANTHER" id="PTHR10209:SF885">
    <property type="entry name" value="2OG-FE(II) OXYGENASE FAMILY, PUTATIVE (AFU_ORTHOLOGUE AFUA_2G00750)-RELATED"/>
    <property type="match status" value="1"/>
</dbReference>
<organism evidence="6 7">
    <name type="scientific">Pseudonocardia abyssalis</name>
    <dbReference type="NCBI Taxonomy" id="2792008"/>
    <lineage>
        <taxon>Bacteria</taxon>
        <taxon>Bacillati</taxon>
        <taxon>Actinomycetota</taxon>
        <taxon>Actinomycetes</taxon>
        <taxon>Pseudonocardiales</taxon>
        <taxon>Pseudonocardiaceae</taxon>
        <taxon>Pseudonocardia</taxon>
    </lineage>
</organism>
<proteinExistence type="predicted"/>
<feature type="region of interest" description="Disordered" evidence="4">
    <location>
        <begin position="102"/>
        <end position="125"/>
    </location>
</feature>
<dbReference type="EMBL" id="JADQDK010000001">
    <property type="protein sequence ID" value="MBW0134861.1"/>
    <property type="molecule type" value="Genomic_DNA"/>
</dbReference>
<accession>A0ABS6USD3</accession>
<name>A0ABS6USD3_9PSEU</name>
<keyword evidence="2" id="KW-0560">Oxidoreductase</keyword>
<reference evidence="6 7" key="1">
    <citation type="submission" date="2020-11" db="EMBL/GenBank/DDBJ databases">
        <title>Pseudonocardia abyssalis sp. nov. and Pseudonocardia oceani sp. nov., description and phylogenomic analysis of two novel actinomycetes isolated from the deep Southern Ocean.</title>
        <authorList>
            <person name="Parra J."/>
        </authorList>
    </citation>
    <scope>NUCLEOTIDE SEQUENCE [LARGE SCALE GENOMIC DNA]</scope>
    <source>
        <strain evidence="6 7">KRD-168</strain>
    </source>
</reference>
<sequence>MSTSALPVIDLSRFRGADPSAFLAELRRAAHEGGFFYVVGHGVPDEVTGGLAELTRRFFALPLEKRLEIENIASPQFRGYTRVGAERTAGAADRREQIDIGPERAALDLAPGDPDHLRPTGRTRCSAGCVRTRPWRSAGGPR</sequence>
<dbReference type="Proteomes" id="UP000694287">
    <property type="component" value="Unassembled WGS sequence"/>
</dbReference>
<evidence type="ECO:0000259" key="5">
    <source>
        <dbReference type="Pfam" id="PF14226"/>
    </source>
</evidence>
<comment type="caution">
    <text evidence="6">The sequence shown here is derived from an EMBL/GenBank/DDBJ whole genome shotgun (WGS) entry which is preliminary data.</text>
</comment>
<evidence type="ECO:0000256" key="3">
    <source>
        <dbReference type="ARBA" id="ARBA00023004"/>
    </source>
</evidence>
<protein>
    <submittedName>
        <fullName evidence="6">2-oxoglutarate and iron-dependent oxygenase domain-containing protein</fullName>
    </submittedName>
</protein>
<dbReference type="InterPro" id="IPR026992">
    <property type="entry name" value="DIOX_N"/>
</dbReference>
<evidence type="ECO:0000313" key="7">
    <source>
        <dbReference type="Proteomes" id="UP000694287"/>
    </source>
</evidence>
<evidence type="ECO:0000256" key="4">
    <source>
        <dbReference type="SAM" id="MobiDB-lite"/>
    </source>
</evidence>
<keyword evidence="3" id="KW-0408">Iron</keyword>
<gene>
    <name evidence="6" type="ORF">I4I81_11395</name>
</gene>
<feature type="domain" description="Non-haem dioxygenase N-terminal" evidence="5">
    <location>
        <begin position="6"/>
        <end position="105"/>
    </location>
</feature>
<evidence type="ECO:0000256" key="1">
    <source>
        <dbReference type="ARBA" id="ARBA00022723"/>
    </source>
</evidence>